<evidence type="ECO:0000259" key="5">
    <source>
        <dbReference type="PROSITE" id="PS50931"/>
    </source>
</evidence>
<dbReference type="InterPro" id="IPR036390">
    <property type="entry name" value="WH_DNA-bd_sf"/>
</dbReference>
<dbReference type="KEGG" id="pstu:UIB01_11285"/>
<dbReference type="Pfam" id="PF00126">
    <property type="entry name" value="HTH_1"/>
    <property type="match status" value="1"/>
</dbReference>
<dbReference type="GO" id="GO:0043565">
    <property type="term" value="F:sequence-specific DNA binding"/>
    <property type="evidence" value="ECO:0007669"/>
    <property type="project" value="TreeGrafter"/>
</dbReference>
<dbReference type="SUPFAM" id="SSF46785">
    <property type="entry name" value="Winged helix' DNA-binding domain"/>
    <property type="match status" value="1"/>
</dbReference>
<dbReference type="Pfam" id="PF03466">
    <property type="entry name" value="LysR_substrate"/>
    <property type="match status" value="1"/>
</dbReference>
<evidence type="ECO:0000256" key="2">
    <source>
        <dbReference type="ARBA" id="ARBA00023015"/>
    </source>
</evidence>
<dbReference type="Gene3D" id="1.10.10.10">
    <property type="entry name" value="Winged helix-like DNA-binding domain superfamily/Winged helix DNA-binding domain"/>
    <property type="match status" value="1"/>
</dbReference>
<reference evidence="6 7" key="1">
    <citation type="submission" date="2014-03" db="EMBL/GenBank/DDBJ databases">
        <title>Complete genome sequence of Pseudomonas stutzeri 19SMN4.</title>
        <authorList>
            <person name="Brunet-Galmes I."/>
            <person name="Nogales B."/>
            <person name="Busquets A."/>
            <person name="Pena A."/>
            <person name="Gomila M."/>
            <person name="Garcia-Valdes E."/>
            <person name="Lalucat J."/>
            <person name="Bennasar A."/>
            <person name="Bosch R."/>
        </authorList>
    </citation>
    <scope>NUCLEOTIDE SEQUENCE [LARGE SCALE GENOMIC DNA]</scope>
    <source>
        <strain evidence="6 7">19SMN4</strain>
    </source>
</reference>
<dbReference type="InterPro" id="IPR005119">
    <property type="entry name" value="LysR_subst-bd"/>
</dbReference>
<sequence length="311" mass="34613">MDMLQAMRVFVRVVDAGSFTAAAKLADTSTAQVSRLVAELENHLHARLLNRTTRRLALTEVGARFLERSREILAQLDQAQEEACGAHLTPRGRLRVQSTTGLGIQLLAGLAGRYGERYPEVSLDLTLSQHHPDLLEAGLDVIITLSRELPDSELIAQRLGEVGNVVCAAPGYLEQHGVPQQPRDLQRHRCLRLADPVFADEWRFVADGVEDVIRPGEAFKVNVAEAMASAAEAGMGICLLPDYVAAPALQRGALLRLLPRYRLQEKQIHALYPSRRFLDAKIKTWVDFLALELPRAFAEYHRILQDPAHWA</sequence>
<dbReference type="PANTHER" id="PTHR30537">
    <property type="entry name" value="HTH-TYPE TRANSCRIPTIONAL REGULATOR"/>
    <property type="match status" value="1"/>
</dbReference>
<dbReference type="GO" id="GO:0006351">
    <property type="term" value="P:DNA-templated transcription"/>
    <property type="evidence" value="ECO:0007669"/>
    <property type="project" value="TreeGrafter"/>
</dbReference>
<organism evidence="6 7">
    <name type="scientific">Stutzerimonas stutzeri</name>
    <name type="common">Pseudomonas stutzeri</name>
    <dbReference type="NCBI Taxonomy" id="316"/>
    <lineage>
        <taxon>Bacteria</taxon>
        <taxon>Pseudomonadati</taxon>
        <taxon>Pseudomonadota</taxon>
        <taxon>Gammaproteobacteria</taxon>
        <taxon>Pseudomonadales</taxon>
        <taxon>Pseudomonadaceae</taxon>
        <taxon>Stutzerimonas</taxon>
    </lineage>
</organism>
<evidence type="ECO:0000256" key="3">
    <source>
        <dbReference type="ARBA" id="ARBA00023125"/>
    </source>
</evidence>
<evidence type="ECO:0000256" key="4">
    <source>
        <dbReference type="ARBA" id="ARBA00023163"/>
    </source>
</evidence>
<dbReference type="InterPro" id="IPR000847">
    <property type="entry name" value="LysR_HTH_N"/>
</dbReference>
<dbReference type="EMBL" id="CP007509">
    <property type="protein sequence ID" value="AHY43024.1"/>
    <property type="molecule type" value="Genomic_DNA"/>
</dbReference>
<dbReference type="InterPro" id="IPR058163">
    <property type="entry name" value="LysR-type_TF_proteobact-type"/>
</dbReference>
<dbReference type="GO" id="GO:0003700">
    <property type="term" value="F:DNA-binding transcription factor activity"/>
    <property type="evidence" value="ECO:0007669"/>
    <property type="project" value="InterPro"/>
</dbReference>
<keyword evidence="2" id="KW-0805">Transcription regulation</keyword>
<dbReference type="AlphaFoldDB" id="A0A023WTA9"/>
<keyword evidence="3" id="KW-0238">DNA-binding</keyword>
<dbReference type="FunFam" id="1.10.10.10:FF:000001">
    <property type="entry name" value="LysR family transcriptional regulator"/>
    <property type="match status" value="1"/>
</dbReference>
<dbReference type="InterPro" id="IPR036388">
    <property type="entry name" value="WH-like_DNA-bd_sf"/>
</dbReference>
<dbReference type="PROSITE" id="PS50931">
    <property type="entry name" value="HTH_LYSR"/>
    <property type="match status" value="1"/>
</dbReference>
<dbReference type="Proteomes" id="UP000025238">
    <property type="component" value="Chromosome"/>
</dbReference>
<dbReference type="Gene3D" id="3.40.190.290">
    <property type="match status" value="1"/>
</dbReference>
<dbReference type="OrthoDB" id="9786526at2"/>
<protein>
    <submittedName>
        <fullName evidence="6">LysR family transcriptional regulator</fullName>
    </submittedName>
</protein>
<evidence type="ECO:0000313" key="6">
    <source>
        <dbReference type="EMBL" id="AHY43024.1"/>
    </source>
</evidence>
<comment type="similarity">
    <text evidence="1">Belongs to the LysR transcriptional regulatory family.</text>
</comment>
<dbReference type="PATRIC" id="fig|316.97.peg.2259"/>
<dbReference type="PANTHER" id="PTHR30537:SF5">
    <property type="entry name" value="HTH-TYPE TRANSCRIPTIONAL ACTIVATOR TTDR-RELATED"/>
    <property type="match status" value="1"/>
</dbReference>
<dbReference type="SUPFAM" id="SSF53850">
    <property type="entry name" value="Periplasmic binding protein-like II"/>
    <property type="match status" value="1"/>
</dbReference>
<name>A0A023WTA9_STUST</name>
<dbReference type="CDD" id="cd08422">
    <property type="entry name" value="PBP2_CrgA_like"/>
    <property type="match status" value="1"/>
</dbReference>
<keyword evidence="4" id="KW-0804">Transcription</keyword>
<gene>
    <name evidence="6" type="ORF">UIB01_11285</name>
</gene>
<proteinExistence type="inferred from homology"/>
<accession>A0A023WTA9</accession>
<feature type="domain" description="HTH lysR-type" evidence="5">
    <location>
        <begin position="1"/>
        <end position="59"/>
    </location>
</feature>
<evidence type="ECO:0000256" key="1">
    <source>
        <dbReference type="ARBA" id="ARBA00009437"/>
    </source>
</evidence>
<evidence type="ECO:0000313" key="7">
    <source>
        <dbReference type="Proteomes" id="UP000025238"/>
    </source>
</evidence>